<dbReference type="EMBL" id="OY979415">
    <property type="protein sequence ID" value="CAK6604401.1"/>
    <property type="molecule type" value="Genomic_DNA"/>
</dbReference>
<evidence type="ECO:0000313" key="1">
    <source>
        <dbReference type="EMBL" id="CAK6604401.1"/>
    </source>
</evidence>
<dbReference type="Proteomes" id="UP001497475">
    <property type="component" value="Chromosome"/>
</dbReference>
<protein>
    <submittedName>
        <fullName evidence="1">Nucleotide kinase</fullName>
    </submittedName>
</protein>
<keyword evidence="1" id="KW-0418">Kinase</keyword>
<keyword evidence="2" id="KW-1185">Reference proteome</keyword>
<dbReference type="InterPro" id="IPR021739">
    <property type="entry name" value="SaV-like"/>
</dbReference>
<keyword evidence="1" id="KW-0808">Transferase</keyword>
<reference evidence="1 2" key="1">
    <citation type="submission" date="2023-10" db="EMBL/GenBank/DDBJ databases">
        <authorList>
            <person name="Robby Concha-Eloko"/>
            <person name="Pilar Barberan- Martinez"/>
            <person name="Rafael Sanjuan"/>
            <person name="Pilar Domingo-Calap"/>
        </authorList>
    </citation>
    <scope>NUCLEOTIDE SEQUENCE [LARGE SCALE GENOMIC DNA]</scope>
</reference>
<name>A0AAV1MJ06_9CAUD</name>
<sequence length="161" mass="18074">MSTFKVGDHVIYCGGGIVLDWQTGCVTGITDNHRVVTVDFGGKRGTYMVSASNIRKIPEVGRKLESYRDEDSVNVPEPQGVKSDVTHPNHYMLFDNVEAIEVIARSMTVEAFRGYCLGNILKYRLRAGKKSELATMEKDLKKAAFYQELFDKHRGLCYDAS</sequence>
<dbReference type="Pfam" id="PF11753">
    <property type="entry name" value="DUF3310"/>
    <property type="match status" value="1"/>
</dbReference>
<accession>A0AAV1MJ06</accession>
<gene>
    <name evidence="1" type="ORF">K19PH14C4P1_LOCUS17</name>
</gene>
<organism evidence="1 2">
    <name type="scientific">Klebsiella phage vB_Kpn_K19PH14C4P1</name>
    <dbReference type="NCBI Taxonomy" id="3071650"/>
    <lineage>
        <taxon>Viruses</taxon>
        <taxon>Duplodnaviria</taxon>
        <taxon>Heunggongvirae</taxon>
        <taxon>Uroviricota</taxon>
        <taxon>Caudoviricetes</taxon>
        <taxon>Autographivirales</taxon>
        <taxon>Autotranscriptaviridae</taxon>
        <taxon>Studiervirinae</taxon>
        <taxon>Teetrevirus</taxon>
        <taxon>Teetrevirus K19PH14C4P1</taxon>
    </lineage>
</organism>
<proteinExistence type="predicted"/>
<evidence type="ECO:0000313" key="2">
    <source>
        <dbReference type="Proteomes" id="UP001497475"/>
    </source>
</evidence>
<dbReference type="GO" id="GO:0016301">
    <property type="term" value="F:kinase activity"/>
    <property type="evidence" value="ECO:0007669"/>
    <property type="project" value="UniProtKB-KW"/>
</dbReference>